<accession>A0A4R9GQ77</accession>
<feature type="compositionally biased region" description="Low complexity" evidence="1">
    <location>
        <begin position="204"/>
        <end position="218"/>
    </location>
</feature>
<protein>
    <submittedName>
        <fullName evidence="2">Uncharacterized protein</fullName>
    </submittedName>
</protein>
<comment type="caution">
    <text evidence="2">The sequence shown here is derived from an EMBL/GenBank/DDBJ whole genome shotgun (WGS) entry which is preliminary data.</text>
</comment>
<evidence type="ECO:0000256" key="1">
    <source>
        <dbReference type="SAM" id="MobiDB-lite"/>
    </source>
</evidence>
<reference evidence="2" key="1">
    <citation type="journal article" date="2019" name="PLoS Negl. Trop. Dis.">
        <title>Revisiting the worldwide diversity of Leptospira species in the environment.</title>
        <authorList>
            <person name="Vincent A.T."/>
            <person name="Schiettekatte O."/>
            <person name="Bourhy P."/>
            <person name="Veyrier F.J."/>
            <person name="Picardeau M."/>
        </authorList>
    </citation>
    <scope>NUCLEOTIDE SEQUENCE [LARGE SCALE GENOMIC DNA]</scope>
    <source>
        <strain evidence="2">SCS5</strain>
    </source>
</reference>
<dbReference type="AlphaFoldDB" id="A0A4R9GQ77"/>
<evidence type="ECO:0000313" key="2">
    <source>
        <dbReference type="EMBL" id="TGK18999.1"/>
    </source>
</evidence>
<name>A0A4R9GQ77_9LEPT</name>
<dbReference type="OrthoDB" id="9831479at2"/>
<feature type="region of interest" description="Disordered" evidence="1">
    <location>
        <begin position="204"/>
        <end position="229"/>
    </location>
</feature>
<sequence length="322" mass="35485">MSHLDLLSAINGTLRSKKQSDVPVQIRFYNMLRGVKVQVVHIDEQGNRDLWCELTYRAQQMITTFQGASYEVRSVLGGAIICAGTVPEPPKLPHVPHWDLMIHPYQFAQPNQIGDVPKSSSTIIIPPNSPRVLVGYSENAGNIILRIQYWERSPESISLAPKHKHVIYSSQQAGTTWSSSSEETLAEAASLSVGAGIGAFSVSASGSVSNSSTTGFSATEESDSETQIETKVENTTQYDIIAFEWRLVDETLVIRNEKYLASYAVAQSPSVIEVIEFAPGKEFIEQLELIFPDSVPMDRSGLLAGEFGQELEKAHSEEKGRR</sequence>
<evidence type="ECO:0000313" key="3">
    <source>
        <dbReference type="Proteomes" id="UP000297855"/>
    </source>
</evidence>
<proteinExistence type="predicted"/>
<gene>
    <name evidence="2" type="ORF">EHO61_08845</name>
</gene>
<dbReference type="RefSeq" id="WP_135813257.1">
    <property type="nucleotide sequence ID" value="NZ_RQEV01000009.1"/>
</dbReference>
<keyword evidence="3" id="KW-1185">Reference proteome</keyword>
<dbReference type="Proteomes" id="UP000297855">
    <property type="component" value="Unassembled WGS sequence"/>
</dbReference>
<organism evidence="2 3">
    <name type="scientific">Leptospira fluminis</name>
    <dbReference type="NCBI Taxonomy" id="2484979"/>
    <lineage>
        <taxon>Bacteria</taxon>
        <taxon>Pseudomonadati</taxon>
        <taxon>Spirochaetota</taxon>
        <taxon>Spirochaetia</taxon>
        <taxon>Leptospirales</taxon>
        <taxon>Leptospiraceae</taxon>
        <taxon>Leptospira</taxon>
    </lineage>
</organism>
<dbReference type="EMBL" id="RQEV01000009">
    <property type="protein sequence ID" value="TGK18999.1"/>
    <property type="molecule type" value="Genomic_DNA"/>
</dbReference>